<evidence type="ECO:0000313" key="1">
    <source>
        <dbReference type="EMBL" id="MFC7616017.1"/>
    </source>
</evidence>
<evidence type="ECO:0000313" key="2">
    <source>
        <dbReference type="Proteomes" id="UP001596512"/>
    </source>
</evidence>
<accession>A0ABW2TQE9</accession>
<proteinExistence type="predicted"/>
<protein>
    <submittedName>
        <fullName evidence="1">Uncharacterized protein</fullName>
    </submittedName>
</protein>
<reference evidence="2" key="1">
    <citation type="journal article" date="2019" name="Int. J. Syst. Evol. Microbiol.">
        <title>The Global Catalogue of Microorganisms (GCM) 10K type strain sequencing project: providing services to taxonomists for standard genome sequencing and annotation.</title>
        <authorList>
            <consortium name="The Broad Institute Genomics Platform"/>
            <consortium name="The Broad Institute Genome Sequencing Center for Infectious Disease"/>
            <person name="Wu L."/>
            <person name="Ma J."/>
        </authorList>
    </citation>
    <scope>NUCLEOTIDE SEQUENCE [LARGE SCALE GENOMIC DNA]</scope>
    <source>
        <strain evidence="2">JCM 17695</strain>
    </source>
</reference>
<gene>
    <name evidence="1" type="ORF">ACFQV2_23600</name>
</gene>
<dbReference type="EMBL" id="JBHTEY010000004">
    <property type="protein sequence ID" value="MFC7616017.1"/>
    <property type="molecule type" value="Genomic_DNA"/>
</dbReference>
<keyword evidence="2" id="KW-1185">Reference proteome</keyword>
<name>A0ABW2TQE9_9PSEU</name>
<organism evidence="1 2">
    <name type="scientific">Actinokineospora soli</name>
    <dbReference type="NCBI Taxonomy" id="1048753"/>
    <lineage>
        <taxon>Bacteria</taxon>
        <taxon>Bacillati</taxon>
        <taxon>Actinomycetota</taxon>
        <taxon>Actinomycetes</taxon>
        <taxon>Pseudonocardiales</taxon>
        <taxon>Pseudonocardiaceae</taxon>
        <taxon>Actinokineospora</taxon>
    </lineage>
</organism>
<sequence length="128" mass="13626">MRDLPLPQATAVVCTALAEKLRLRPDQVNMRVASLGHCSMADVEVSVFRFWPELKGGARTVAGQPVREGDGHAFGDPGGRAWAAVVIAEQPYHVHSDGTVPEIIAVSAAGRTDPGPLVDHLATALRLR</sequence>
<dbReference type="Proteomes" id="UP001596512">
    <property type="component" value="Unassembled WGS sequence"/>
</dbReference>
<comment type="caution">
    <text evidence="1">The sequence shown here is derived from an EMBL/GenBank/DDBJ whole genome shotgun (WGS) entry which is preliminary data.</text>
</comment>